<organism evidence="2">
    <name type="scientific">Cacopsylla melanoneura</name>
    <dbReference type="NCBI Taxonomy" id="428564"/>
    <lineage>
        <taxon>Eukaryota</taxon>
        <taxon>Metazoa</taxon>
        <taxon>Ecdysozoa</taxon>
        <taxon>Arthropoda</taxon>
        <taxon>Hexapoda</taxon>
        <taxon>Insecta</taxon>
        <taxon>Pterygota</taxon>
        <taxon>Neoptera</taxon>
        <taxon>Paraneoptera</taxon>
        <taxon>Hemiptera</taxon>
        <taxon>Sternorrhyncha</taxon>
        <taxon>Psylloidea</taxon>
        <taxon>Psyllidae</taxon>
        <taxon>Psyllinae</taxon>
        <taxon>Cacopsylla</taxon>
    </lineage>
</organism>
<dbReference type="AlphaFoldDB" id="A0A8D8WR12"/>
<reference evidence="2" key="1">
    <citation type="submission" date="2021-05" db="EMBL/GenBank/DDBJ databases">
        <authorList>
            <person name="Alioto T."/>
            <person name="Alioto T."/>
            <person name="Gomez Garrido J."/>
        </authorList>
    </citation>
    <scope>NUCLEOTIDE SEQUENCE</scope>
</reference>
<evidence type="ECO:0000256" key="1">
    <source>
        <dbReference type="SAM" id="SignalP"/>
    </source>
</evidence>
<protein>
    <submittedName>
        <fullName evidence="2">Uncharacterized protein</fullName>
    </submittedName>
</protein>
<feature type="chain" id="PRO_5034668189" evidence="1">
    <location>
        <begin position="23"/>
        <end position="136"/>
    </location>
</feature>
<keyword evidence="1" id="KW-0732">Signal</keyword>
<accession>A0A8D8WR12</accession>
<sequence length="136" mass="14984">MSSSNVFLIALFVFAMISLNNAGQQFGEQKKKNITVPELCPNNCNNITLDQAKDVCGVFSLTSLLYRKRSQNINDIYLLKEITEAKCNAAGTCHMEIKMELEGPTYKGAPSFHAGMDCTKKNAGSEAECTCVIYKD</sequence>
<name>A0A8D8WR12_9HEMI</name>
<evidence type="ECO:0000313" key="2">
    <source>
        <dbReference type="EMBL" id="CAG6669373.1"/>
    </source>
</evidence>
<feature type="signal peptide" evidence="1">
    <location>
        <begin position="1"/>
        <end position="22"/>
    </location>
</feature>
<proteinExistence type="predicted"/>
<dbReference type="EMBL" id="HBUF01220922">
    <property type="protein sequence ID" value="CAG6669373.1"/>
    <property type="molecule type" value="Transcribed_RNA"/>
</dbReference>